<comment type="caution">
    <text evidence="1">The sequence shown here is derived from an EMBL/GenBank/DDBJ whole genome shotgun (WGS) entry which is preliminary data.</text>
</comment>
<evidence type="ECO:0000313" key="1">
    <source>
        <dbReference type="EMBL" id="OXE96312.1"/>
    </source>
</evidence>
<gene>
    <name evidence="1" type="ORF">B0A64_24015</name>
</gene>
<sequence length="90" mass="10723">MKTKLLIILLSFYLPIISQNKEEEDCKLYFKEIGIKDFNLGSNYKSFVDDSKKIKRKFKKEDVYGIEIVTFSENIILLKENKTVEYNLKF</sequence>
<reference evidence="1 2" key="1">
    <citation type="submission" date="2016-11" db="EMBL/GenBank/DDBJ databases">
        <title>Whole genomes of Flavobacteriaceae.</title>
        <authorList>
            <person name="Stine C."/>
            <person name="Li C."/>
            <person name="Tadesse D."/>
        </authorList>
    </citation>
    <scope>NUCLEOTIDE SEQUENCE [LARGE SCALE GENOMIC DNA]</scope>
    <source>
        <strain evidence="1 2">DSM 24704</strain>
    </source>
</reference>
<keyword evidence="2" id="KW-1185">Reference proteome</keyword>
<dbReference type="EMBL" id="MUGS01000088">
    <property type="protein sequence ID" value="OXE96312.1"/>
    <property type="molecule type" value="Genomic_DNA"/>
</dbReference>
<dbReference type="AlphaFoldDB" id="A0A227NF65"/>
<name>A0A227NF65_9FLAO</name>
<feature type="non-terminal residue" evidence="1">
    <location>
        <position position="90"/>
    </location>
</feature>
<dbReference type="Proteomes" id="UP000214684">
    <property type="component" value="Unassembled WGS sequence"/>
</dbReference>
<protein>
    <submittedName>
        <fullName evidence="1">Uncharacterized protein</fullName>
    </submittedName>
</protein>
<dbReference type="RefSeq" id="WP_133083324.1">
    <property type="nucleotide sequence ID" value="NZ_MUGS01000088.1"/>
</dbReference>
<evidence type="ECO:0000313" key="2">
    <source>
        <dbReference type="Proteomes" id="UP000214684"/>
    </source>
</evidence>
<proteinExistence type="predicted"/>
<accession>A0A227NF65</accession>
<organism evidence="1 2">
    <name type="scientific">Flavobacterium araucananum</name>
    <dbReference type="NCBI Taxonomy" id="946678"/>
    <lineage>
        <taxon>Bacteria</taxon>
        <taxon>Pseudomonadati</taxon>
        <taxon>Bacteroidota</taxon>
        <taxon>Flavobacteriia</taxon>
        <taxon>Flavobacteriales</taxon>
        <taxon>Flavobacteriaceae</taxon>
        <taxon>Flavobacterium</taxon>
    </lineage>
</organism>